<protein>
    <submittedName>
        <fullName evidence="1">Uncharacterized protein</fullName>
    </submittedName>
</protein>
<gene>
    <name evidence="1" type="ORF">TNCV_2493021</name>
</gene>
<reference evidence="1" key="1">
    <citation type="submission" date="2020-08" db="EMBL/GenBank/DDBJ databases">
        <title>Multicomponent nature underlies the extraordinary mechanical properties of spider dragline silk.</title>
        <authorList>
            <person name="Kono N."/>
            <person name="Nakamura H."/>
            <person name="Mori M."/>
            <person name="Yoshida Y."/>
            <person name="Ohtoshi R."/>
            <person name="Malay A.D."/>
            <person name="Moran D.A.P."/>
            <person name="Tomita M."/>
            <person name="Numata K."/>
            <person name="Arakawa K."/>
        </authorList>
    </citation>
    <scope>NUCLEOTIDE SEQUENCE</scope>
</reference>
<accession>A0A8X6UZT3</accession>
<comment type="caution">
    <text evidence="1">The sequence shown here is derived from an EMBL/GenBank/DDBJ whole genome shotgun (WGS) entry which is preliminary data.</text>
</comment>
<dbReference type="EMBL" id="BMAU01021206">
    <property type="protein sequence ID" value="GFX99121.1"/>
    <property type="molecule type" value="Genomic_DNA"/>
</dbReference>
<evidence type="ECO:0000313" key="2">
    <source>
        <dbReference type="Proteomes" id="UP000887159"/>
    </source>
</evidence>
<keyword evidence="2" id="KW-1185">Reference proteome</keyword>
<dbReference type="AlphaFoldDB" id="A0A8X6UZT3"/>
<sequence>MILLRQSPGRNEAPTEVEVMGPGPVCPYLKTSLGTLIVIVPDSWLSSFELDPSTIEDPSCRGIYGRGSRVIKVSDPSWSCHEFEPSATKDPPCRAAMHVKSVESSNVLPLVWCGS</sequence>
<name>A0A8X6UZT3_TRICX</name>
<evidence type="ECO:0000313" key="1">
    <source>
        <dbReference type="EMBL" id="GFX99121.1"/>
    </source>
</evidence>
<dbReference type="Proteomes" id="UP000887159">
    <property type="component" value="Unassembled WGS sequence"/>
</dbReference>
<proteinExistence type="predicted"/>
<organism evidence="1 2">
    <name type="scientific">Trichonephila clavipes</name>
    <name type="common">Golden silk orbweaver</name>
    <name type="synonym">Nephila clavipes</name>
    <dbReference type="NCBI Taxonomy" id="2585209"/>
    <lineage>
        <taxon>Eukaryota</taxon>
        <taxon>Metazoa</taxon>
        <taxon>Ecdysozoa</taxon>
        <taxon>Arthropoda</taxon>
        <taxon>Chelicerata</taxon>
        <taxon>Arachnida</taxon>
        <taxon>Araneae</taxon>
        <taxon>Araneomorphae</taxon>
        <taxon>Entelegynae</taxon>
        <taxon>Araneoidea</taxon>
        <taxon>Nephilidae</taxon>
        <taxon>Trichonephila</taxon>
    </lineage>
</organism>